<sequence>MMESMEIAKPLISNPVGFWRRFGAALLDGLIIGIPLSIIAYLITGENQGHWSTNTISTLYTLLLPIFWYGYTIGKKILGVRIVKVDGEPVGIGAMLLRVLVGGLIYAITFGLAAIASAIMVGVRQDKRAIHDLIAGTYVTSDQP</sequence>
<dbReference type="PANTHER" id="PTHR36115">
    <property type="entry name" value="PROLINE-RICH ANTIGEN HOMOLOG-RELATED"/>
    <property type="match status" value="1"/>
</dbReference>
<feature type="transmembrane region" description="Helical" evidence="6">
    <location>
        <begin position="55"/>
        <end position="74"/>
    </location>
</feature>
<gene>
    <name evidence="8" type="primary">yckC</name>
    <name evidence="8" type="ORF">BRE01_40950</name>
</gene>
<organism evidence="8 9">
    <name type="scientific">Brevibacillus reuszeri</name>
    <dbReference type="NCBI Taxonomy" id="54915"/>
    <lineage>
        <taxon>Bacteria</taxon>
        <taxon>Bacillati</taxon>
        <taxon>Bacillota</taxon>
        <taxon>Bacilli</taxon>
        <taxon>Bacillales</taxon>
        <taxon>Paenibacillaceae</taxon>
        <taxon>Brevibacillus</taxon>
    </lineage>
</organism>
<evidence type="ECO:0000313" key="8">
    <source>
        <dbReference type="EMBL" id="GED70393.1"/>
    </source>
</evidence>
<feature type="transmembrane region" description="Helical" evidence="6">
    <location>
        <begin position="95"/>
        <end position="123"/>
    </location>
</feature>
<evidence type="ECO:0000313" key="9">
    <source>
        <dbReference type="Proteomes" id="UP000319578"/>
    </source>
</evidence>
<evidence type="ECO:0000256" key="2">
    <source>
        <dbReference type="ARBA" id="ARBA00022475"/>
    </source>
</evidence>
<protein>
    <recommendedName>
        <fullName evidence="7">RDD domain-containing protein</fullName>
    </recommendedName>
</protein>
<keyword evidence="5 6" id="KW-0472">Membrane</keyword>
<dbReference type="InterPro" id="IPR010432">
    <property type="entry name" value="RDD"/>
</dbReference>
<evidence type="ECO:0000256" key="6">
    <source>
        <dbReference type="SAM" id="Phobius"/>
    </source>
</evidence>
<dbReference type="Proteomes" id="UP000319578">
    <property type="component" value="Unassembled WGS sequence"/>
</dbReference>
<evidence type="ECO:0000256" key="4">
    <source>
        <dbReference type="ARBA" id="ARBA00022989"/>
    </source>
</evidence>
<keyword evidence="4 6" id="KW-1133">Transmembrane helix</keyword>
<dbReference type="PANTHER" id="PTHR36115:SF9">
    <property type="entry name" value="LMO1584 PROTEIN"/>
    <property type="match status" value="1"/>
</dbReference>
<feature type="transmembrane region" description="Helical" evidence="6">
    <location>
        <begin position="21"/>
        <end position="43"/>
    </location>
</feature>
<keyword evidence="2" id="KW-1003">Cell membrane</keyword>
<evidence type="ECO:0000256" key="1">
    <source>
        <dbReference type="ARBA" id="ARBA00004651"/>
    </source>
</evidence>
<evidence type="ECO:0000256" key="5">
    <source>
        <dbReference type="ARBA" id="ARBA00023136"/>
    </source>
</evidence>
<keyword evidence="3 6" id="KW-0812">Transmembrane</keyword>
<feature type="domain" description="RDD" evidence="7">
    <location>
        <begin position="16"/>
        <end position="136"/>
    </location>
</feature>
<comment type="subcellular location">
    <subcellularLocation>
        <location evidence="1">Cell membrane</location>
        <topology evidence="1">Multi-pass membrane protein</topology>
    </subcellularLocation>
</comment>
<dbReference type="Pfam" id="PF06271">
    <property type="entry name" value="RDD"/>
    <property type="match status" value="1"/>
</dbReference>
<dbReference type="InterPro" id="IPR051791">
    <property type="entry name" value="Pra-immunoreactive"/>
</dbReference>
<comment type="caution">
    <text evidence="8">The sequence shown here is derived from an EMBL/GenBank/DDBJ whole genome shotgun (WGS) entry which is preliminary data.</text>
</comment>
<evidence type="ECO:0000256" key="3">
    <source>
        <dbReference type="ARBA" id="ARBA00022692"/>
    </source>
</evidence>
<reference evidence="8 9" key="1">
    <citation type="submission" date="2019-06" db="EMBL/GenBank/DDBJ databases">
        <title>Whole genome shotgun sequence of Brevibacillus reuszeri NBRC 15719.</title>
        <authorList>
            <person name="Hosoyama A."/>
            <person name="Uohara A."/>
            <person name="Ohji S."/>
            <person name="Ichikawa N."/>
        </authorList>
    </citation>
    <scope>NUCLEOTIDE SEQUENCE [LARGE SCALE GENOMIC DNA]</scope>
    <source>
        <strain evidence="8 9">NBRC 15719</strain>
    </source>
</reference>
<accession>A0ABQ0TR30</accession>
<evidence type="ECO:0000259" key="7">
    <source>
        <dbReference type="Pfam" id="PF06271"/>
    </source>
</evidence>
<dbReference type="EMBL" id="BJON01000015">
    <property type="protein sequence ID" value="GED70393.1"/>
    <property type="molecule type" value="Genomic_DNA"/>
</dbReference>
<keyword evidence="9" id="KW-1185">Reference proteome</keyword>
<name>A0ABQ0TR30_9BACL</name>
<proteinExistence type="predicted"/>